<reference evidence="1" key="1">
    <citation type="submission" date="2020-08" db="EMBL/GenBank/DDBJ databases">
        <title>Multicomponent nature underlies the extraordinary mechanical properties of spider dragline silk.</title>
        <authorList>
            <person name="Kono N."/>
            <person name="Nakamura H."/>
            <person name="Mori M."/>
            <person name="Yoshida Y."/>
            <person name="Ohtoshi R."/>
            <person name="Malay A.D."/>
            <person name="Moran D.A.P."/>
            <person name="Tomita M."/>
            <person name="Numata K."/>
            <person name="Arakawa K."/>
        </authorList>
    </citation>
    <scope>NUCLEOTIDE SEQUENCE</scope>
</reference>
<organism evidence="1 2">
    <name type="scientific">Nephila pilipes</name>
    <name type="common">Giant wood spider</name>
    <name type="synonym">Nephila maculata</name>
    <dbReference type="NCBI Taxonomy" id="299642"/>
    <lineage>
        <taxon>Eukaryota</taxon>
        <taxon>Metazoa</taxon>
        <taxon>Ecdysozoa</taxon>
        <taxon>Arthropoda</taxon>
        <taxon>Chelicerata</taxon>
        <taxon>Arachnida</taxon>
        <taxon>Araneae</taxon>
        <taxon>Araneomorphae</taxon>
        <taxon>Entelegynae</taxon>
        <taxon>Araneoidea</taxon>
        <taxon>Nephilidae</taxon>
        <taxon>Nephila</taxon>
    </lineage>
</organism>
<protein>
    <submittedName>
        <fullName evidence="1">Uncharacterized protein</fullName>
    </submittedName>
</protein>
<proteinExistence type="predicted"/>
<evidence type="ECO:0000313" key="2">
    <source>
        <dbReference type="Proteomes" id="UP000887013"/>
    </source>
</evidence>
<keyword evidence="2" id="KW-1185">Reference proteome</keyword>
<dbReference type="Proteomes" id="UP000887013">
    <property type="component" value="Unassembled WGS sequence"/>
</dbReference>
<accession>A0A8X6PCU7</accession>
<sequence>MTEINGVVLGTILEDPHPEAVVCGSAFCVGTQRYVFYEACFNIVVNQVTNPEGKNSLVTCLRKGQTDGHWLKTLLLDVITRGIGQEDNNLHRSFLHKSFCFF</sequence>
<name>A0A8X6PCU7_NEPPI</name>
<evidence type="ECO:0000313" key="1">
    <source>
        <dbReference type="EMBL" id="GFT63485.1"/>
    </source>
</evidence>
<comment type="caution">
    <text evidence="1">The sequence shown here is derived from an EMBL/GenBank/DDBJ whole genome shotgun (WGS) entry which is preliminary data.</text>
</comment>
<gene>
    <name evidence="1" type="ORF">NPIL_635521</name>
</gene>
<dbReference type="EMBL" id="BMAW01068247">
    <property type="protein sequence ID" value="GFT63485.1"/>
    <property type="molecule type" value="Genomic_DNA"/>
</dbReference>
<dbReference type="AlphaFoldDB" id="A0A8X6PCU7"/>